<sequence length="135" mass="14727">MSKNILIVDDEEDVRAIAKLGLEMGAGWNVLTASSGQEALNVAVNHKLDVILLDMMMPDMDGRATLQQLKANPATKKIPVILLTAKFQQSDRESFTDLDVAAIFAKPFRPLKLAEQISEVLGSYLTLMNGKEGIA</sequence>
<gene>
    <name evidence="4" type="ORF">H6G97_20195</name>
</gene>
<feature type="modified residue" description="4-aspartylphosphate" evidence="2">
    <location>
        <position position="54"/>
    </location>
</feature>
<dbReference type="InterPro" id="IPR050595">
    <property type="entry name" value="Bact_response_regulator"/>
</dbReference>
<protein>
    <submittedName>
        <fullName evidence="4">Response regulator</fullName>
    </submittedName>
</protein>
<reference evidence="4 5" key="1">
    <citation type="journal article" date="2020" name="ISME J.">
        <title>Comparative genomics reveals insights into cyanobacterial evolution and habitat adaptation.</title>
        <authorList>
            <person name="Chen M.Y."/>
            <person name="Teng W.K."/>
            <person name="Zhao L."/>
            <person name="Hu C.X."/>
            <person name="Zhou Y.K."/>
            <person name="Han B.P."/>
            <person name="Song L.R."/>
            <person name="Shu W.S."/>
        </authorList>
    </citation>
    <scope>NUCLEOTIDE SEQUENCE [LARGE SCALE GENOMIC DNA]</scope>
    <source>
        <strain evidence="4 5">FACHB-838</strain>
    </source>
</reference>
<dbReference type="PANTHER" id="PTHR44591">
    <property type="entry name" value="STRESS RESPONSE REGULATOR PROTEIN 1"/>
    <property type="match status" value="1"/>
</dbReference>
<keyword evidence="1 2" id="KW-0597">Phosphoprotein</keyword>
<name>A0ABR8DSI6_9NOSO</name>
<evidence type="ECO:0000259" key="3">
    <source>
        <dbReference type="PROSITE" id="PS50110"/>
    </source>
</evidence>
<dbReference type="SUPFAM" id="SSF52172">
    <property type="entry name" value="CheY-like"/>
    <property type="match status" value="1"/>
</dbReference>
<keyword evidence="5" id="KW-1185">Reference proteome</keyword>
<dbReference type="PANTHER" id="PTHR44591:SF22">
    <property type="entry name" value="CHEY SUBFAMILY"/>
    <property type="match status" value="1"/>
</dbReference>
<dbReference type="RefSeq" id="WP_190942463.1">
    <property type="nucleotide sequence ID" value="NZ_JACJSI010000041.1"/>
</dbReference>
<dbReference type="SMART" id="SM00448">
    <property type="entry name" value="REC"/>
    <property type="match status" value="1"/>
</dbReference>
<dbReference type="Gene3D" id="3.40.50.2300">
    <property type="match status" value="1"/>
</dbReference>
<dbReference type="EMBL" id="JACJSI010000041">
    <property type="protein sequence ID" value="MBD2531792.1"/>
    <property type="molecule type" value="Genomic_DNA"/>
</dbReference>
<accession>A0ABR8DSI6</accession>
<dbReference type="PROSITE" id="PS50110">
    <property type="entry name" value="RESPONSE_REGULATORY"/>
    <property type="match status" value="1"/>
</dbReference>
<comment type="caution">
    <text evidence="4">The sequence shown here is derived from an EMBL/GenBank/DDBJ whole genome shotgun (WGS) entry which is preliminary data.</text>
</comment>
<dbReference type="Proteomes" id="UP000623440">
    <property type="component" value="Unassembled WGS sequence"/>
</dbReference>
<feature type="domain" description="Response regulatory" evidence="3">
    <location>
        <begin position="4"/>
        <end position="121"/>
    </location>
</feature>
<proteinExistence type="predicted"/>
<dbReference type="CDD" id="cd17552">
    <property type="entry name" value="REC_RR468-like"/>
    <property type="match status" value="1"/>
</dbReference>
<evidence type="ECO:0000256" key="1">
    <source>
        <dbReference type="ARBA" id="ARBA00022553"/>
    </source>
</evidence>
<evidence type="ECO:0000256" key="2">
    <source>
        <dbReference type="PROSITE-ProRule" id="PRU00169"/>
    </source>
</evidence>
<evidence type="ECO:0000313" key="5">
    <source>
        <dbReference type="Proteomes" id="UP000623440"/>
    </source>
</evidence>
<dbReference type="InterPro" id="IPR011006">
    <property type="entry name" value="CheY-like_superfamily"/>
</dbReference>
<dbReference type="InterPro" id="IPR001789">
    <property type="entry name" value="Sig_transdc_resp-reg_receiver"/>
</dbReference>
<organism evidence="4 5">
    <name type="scientific">Nostoc flagelliforme FACHB-838</name>
    <dbReference type="NCBI Taxonomy" id="2692904"/>
    <lineage>
        <taxon>Bacteria</taxon>
        <taxon>Bacillati</taxon>
        <taxon>Cyanobacteriota</taxon>
        <taxon>Cyanophyceae</taxon>
        <taxon>Nostocales</taxon>
        <taxon>Nostocaceae</taxon>
        <taxon>Nostoc</taxon>
    </lineage>
</organism>
<dbReference type="Pfam" id="PF00072">
    <property type="entry name" value="Response_reg"/>
    <property type="match status" value="1"/>
</dbReference>
<evidence type="ECO:0000313" key="4">
    <source>
        <dbReference type="EMBL" id="MBD2531792.1"/>
    </source>
</evidence>